<feature type="compositionally biased region" description="Polar residues" evidence="1">
    <location>
        <begin position="12"/>
        <end position="21"/>
    </location>
</feature>
<reference evidence="2 3" key="1">
    <citation type="submission" date="2017-10" db="EMBL/GenBank/DDBJ databases">
        <title>Bacillus sp. nov., a halophilic bacterium isolated from a Yangshapao Lake.</title>
        <authorList>
            <person name="Wang H."/>
        </authorList>
    </citation>
    <scope>NUCLEOTIDE SEQUENCE [LARGE SCALE GENOMIC DNA]</scope>
    <source>
        <strain evidence="2 3">YSP-3</strain>
    </source>
</reference>
<evidence type="ECO:0000256" key="1">
    <source>
        <dbReference type="SAM" id="MobiDB-lite"/>
    </source>
</evidence>
<sequence length="73" mass="8472">MKIFERKVATPATKSASRASFDADTSQRCWQRKKQEFSEEAEVLPAESINLQRFITTMFPKTTLIKGFIILFR</sequence>
<feature type="region of interest" description="Disordered" evidence="1">
    <location>
        <begin position="1"/>
        <end position="21"/>
    </location>
</feature>
<accession>A0A2W0HKX9</accession>
<dbReference type="Proteomes" id="UP000248066">
    <property type="component" value="Unassembled WGS sequence"/>
</dbReference>
<protein>
    <submittedName>
        <fullName evidence="2">Uncharacterized protein</fullName>
    </submittedName>
</protein>
<evidence type="ECO:0000313" key="3">
    <source>
        <dbReference type="Proteomes" id="UP000248066"/>
    </source>
</evidence>
<gene>
    <name evidence="2" type="ORF">CR205_06155</name>
</gene>
<dbReference type="AlphaFoldDB" id="A0A2W0HKX9"/>
<evidence type="ECO:0000313" key="2">
    <source>
        <dbReference type="EMBL" id="PYZ98175.1"/>
    </source>
</evidence>
<dbReference type="EMBL" id="PDOF01000001">
    <property type="protein sequence ID" value="PYZ98175.1"/>
    <property type="molecule type" value="Genomic_DNA"/>
</dbReference>
<proteinExistence type="predicted"/>
<name>A0A2W0HKX9_9BACI</name>
<comment type="caution">
    <text evidence="2">The sequence shown here is derived from an EMBL/GenBank/DDBJ whole genome shotgun (WGS) entry which is preliminary data.</text>
</comment>
<organism evidence="2 3">
    <name type="scientific">Alteribacter lacisalsi</name>
    <dbReference type="NCBI Taxonomy" id="2045244"/>
    <lineage>
        <taxon>Bacteria</taxon>
        <taxon>Bacillati</taxon>
        <taxon>Bacillota</taxon>
        <taxon>Bacilli</taxon>
        <taxon>Bacillales</taxon>
        <taxon>Bacillaceae</taxon>
        <taxon>Alteribacter</taxon>
    </lineage>
</organism>
<keyword evidence="3" id="KW-1185">Reference proteome</keyword>